<evidence type="ECO:0000256" key="4">
    <source>
        <dbReference type="ARBA" id="ARBA00023163"/>
    </source>
</evidence>
<feature type="compositionally biased region" description="Basic and acidic residues" evidence="6">
    <location>
        <begin position="1866"/>
        <end position="1875"/>
    </location>
</feature>
<reference evidence="11" key="1">
    <citation type="submission" date="2025-08" db="UniProtKB">
        <authorList>
            <consortium name="RefSeq"/>
        </authorList>
    </citation>
    <scope>IDENTIFICATION</scope>
</reference>
<feature type="compositionally biased region" description="Polar residues" evidence="6">
    <location>
        <begin position="1876"/>
        <end position="1892"/>
    </location>
</feature>
<feature type="compositionally biased region" description="Polar residues" evidence="6">
    <location>
        <begin position="1977"/>
        <end position="1988"/>
    </location>
</feature>
<dbReference type="InterPro" id="IPR007309">
    <property type="entry name" value="TFIIIC_Bblock-bd"/>
</dbReference>
<protein>
    <submittedName>
        <fullName evidence="11">General transcription factor 3C polypeptide 1 isoform X1</fullName>
    </submittedName>
</protein>
<proteinExistence type="predicted"/>
<keyword evidence="5" id="KW-0539">Nucleus</keyword>
<dbReference type="GO" id="GO:0003677">
    <property type="term" value="F:DNA binding"/>
    <property type="evidence" value="ECO:0007669"/>
    <property type="project" value="UniProtKB-KW"/>
</dbReference>
<dbReference type="Pfam" id="PF04182">
    <property type="entry name" value="B-block_TFIIIC"/>
    <property type="match status" value="1"/>
</dbReference>
<feature type="domain" description="GTF3C1 extended winged-helix" evidence="9">
    <location>
        <begin position="621"/>
        <end position="728"/>
    </location>
</feature>
<evidence type="ECO:0000313" key="10">
    <source>
        <dbReference type="Proteomes" id="UP000515159"/>
    </source>
</evidence>
<dbReference type="GO" id="GO:0042791">
    <property type="term" value="P:5S class rRNA transcription by RNA polymerase III"/>
    <property type="evidence" value="ECO:0007669"/>
    <property type="project" value="TreeGrafter"/>
</dbReference>
<evidence type="ECO:0000259" key="9">
    <source>
        <dbReference type="Pfam" id="PF24101"/>
    </source>
</evidence>
<feature type="domain" description="B-block binding subunit of TFIIIC" evidence="7">
    <location>
        <begin position="175"/>
        <end position="249"/>
    </location>
</feature>
<dbReference type="CTD" id="2975"/>
<keyword evidence="3" id="KW-0238">DNA-binding</keyword>
<feature type="compositionally biased region" description="Basic and acidic residues" evidence="6">
    <location>
        <begin position="1989"/>
        <end position="2005"/>
    </location>
</feature>
<evidence type="ECO:0000259" key="7">
    <source>
        <dbReference type="Pfam" id="PF04182"/>
    </source>
</evidence>
<sequence length="2177" mass="247368">MDAPEALVDEVALEGLDGITLSALWCRLEHRVPPFPLRLDASSRQVVWQALLCNPELSFYELPVERPLLQVSDRYAEFDQEVRIWEFKEEPTSLEDIYPIHMILDNKDGIQGSCQFFKERIYVADQIRTKSLQPCYTLDDAVKRWGDKLVIVASQNLRYRALIGWQGDPELILPDYSYCILERLGRARWEGELQRDLHNDAFKTDAGKLHYHRKVLIKNGLVTMQSNVIQLANGTQQHSILLLLNRFHVDRQNKYDMLMEKVSTMLSTCPNQTETLTKLREHLSIGERTFKRVYHSLTASGTAKLLIMPLQDVHPDGGPCKTKKGTDVMVRCLQLLKEYKKKVGIKHGNDDDDDEEIVGKVIQPVHVLYERDMLSQAYELIKSRGTKGISQTEIKLAMNVGYLEARMLCRHLGRYKLIKGFMEDEGRQRTTKYISHLFAEGSDLRLQFEREKARSEHLASINLAPSEALICDESPTINELSASEDDAVPSETDAEEKTAGNAKRKMMKINTGSLFKCRFKKDSENIQSASAAKGLNPSKSKHKKNKEPPLTESSKILPSVFTEMDHSKDNFQQDASESPANEDGAETLVEEVLVENRKDKFIKHSKSEKPSRHVPLVKPRETYRLLKRKNMIVEAVRKLKLIESLFTFQKMITDQEKEEGLSSKCCKKTIIRLVHKLSQEGLIRLYRTTVIQDGISKKVQFIAHPSINPSDPLVKSAIEQVRFRISNSSIAHRIKVHQSHAILNNNEEEGCGKENVHVGGERQKNSTGQTESGGRNTRKTDEKMGITQLKNYNPVIVPGLGRSLGFLPKMPRLKVVHTFVWYIVYGHSLCNPQQQKLAQDKERTDNKPCSQESQKSDEISSDHQNASDDLECPNSSKGRTQANKDGGEWFLEPDQESTEAVYVEEASWKRHVPPVPVHSEFGYGWALVSDILLCLPLSIFVQIIQVSYKVENLEDFLKDPIKKHTLIRFLPRSIRQRLLYKRRYIFSVLESLQRLCYMGLIQFGPTEKFQDKDQVFVYMKNNASIVDTTVCDPHYNLAKSNRPFERRSYVFNILQDVENFWFDLQCVCLDTPLGVVRCPRPKKNNPPIPNRDDNSTELDLETEQEKAMNKHNLERKCALLEYTTGSREVVDDGSVPGDGLGAAGLDSSFYGHLKRNWVWTSYIINKIKKDNLVSEGGNTVRLQTFLNRHSLPLSANRLNIMGGAQRATELAAENEELIQVEKEGTLENKKGGGGKNQKRKRLKKDSGKKTKKKRKEEKIKRGRYHDEADQSALQRMTRLRVAWTAQEDGLLMLCRITSHFLNKKVKGPFIAWQVVRDILHANFEEALDKTSHSVGRRARYIVKNPQTYLNYRVCLAEVYQDKALIDDFMNRKCNYEDPKICAEEFKEFVKRLREKFSSTVGTPKYEIPDTLQELFNKFRVLAIGDETDKEPEQDVLSSIDDVHYLVLHNLIQSTLVLSDTQMRVCQSFQTFRLYKGFSEDVLLKAFVEYQIRGLVNRRRVNHTLGPKKKRALPFAPMSYQLSQTYYRIFTWRFPSTVCMESHQFLEKLKAVERSDQPDTFSFGEQDASANVVVFPLDGLGGQCTALLSLLSLGLASVDVRIPEQVVVVDSTMVESEIMKSITKDGLEEDFDEEEDMDENSGNKHKIEVKAHQASHTNYLLMRGYYIPGIVSSRNLNPNDSIVVNSCQVKIKLRDTPVHGRLSIPGLSVVDDLGMEVSCLLDIFTRMITVGNEHNLEEFKMQCTTLHGYTSKDLAAVLEIFEAIEASSYVGIEKFDIGNKFCSYRGTDSERNRTLEQYIQALINLQYVVEVGGNTVRLVAMMHVRPWLLNSVRLKNKQNSDGRNLAKLTQEYSSHPDMQHHSGPQDSKTESVECSKEVSQLKGTFTSASTGNRVSGLEDETKHSSQCVNEGANPKKRTCEDSDYYVSASEPPPKKTVLENSAVERCTGPSSVMSSGTPLPLGHKEESQAEESKIPQINDGQSDQGSACSEETKKKGDDSHHPELSKRVTQSSQSLATDNLYEGKETSEESKESSPSTSSEGEYENICFIGRPWRIVDGSLNKPVCKGMMEALLYHIMTKPGITEHALLNHYSGVLQSVAVLEILQGLELLGCIKKCILQKLPPISLFSTPVLGAEVKNPNLNDKLIIFYEPTIDCTLRLGRVFPAEVNWNKWVNFIHI</sequence>
<evidence type="ECO:0000313" key="11">
    <source>
        <dbReference type="RefSeq" id="XP_033818903.1"/>
    </source>
</evidence>
<keyword evidence="4" id="KW-0804">Transcription</keyword>
<feature type="region of interest" description="Disordered" evidence="6">
    <location>
        <begin position="1851"/>
        <end position="2040"/>
    </location>
</feature>
<dbReference type="InterPro" id="IPR044210">
    <property type="entry name" value="Tfc3-like"/>
</dbReference>
<dbReference type="PANTHER" id="PTHR15180:SF1">
    <property type="entry name" value="GENERAL TRANSCRIPTION FACTOR 3C POLYPEPTIDE 1"/>
    <property type="match status" value="1"/>
</dbReference>
<dbReference type="GO" id="GO:0000127">
    <property type="term" value="C:transcription factor TFIIIC complex"/>
    <property type="evidence" value="ECO:0007669"/>
    <property type="project" value="InterPro"/>
</dbReference>
<organism evidence="10 11">
    <name type="scientific">Geotrypetes seraphini</name>
    <name type="common">Gaboon caecilian</name>
    <name type="synonym">Caecilia seraphini</name>
    <dbReference type="NCBI Taxonomy" id="260995"/>
    <lineage>
        <taxon>Eukaryota</taxon>
        <taxon>Metazoa</taxon>
        <taxon>Chordata</taxon>
        <taxon>Craniata</taxon>
        <taxon>Vertebrata</taxon>
        <taxon>Euteleostomi</taxon>
        <taxon>Amphibia</taxon>
        <taxon>Gymnophiona</taxon>
        <taxon>Geotrypetes</taxon>
    </lineage>
</organism>
<dbReference type="KEGG" id="gsh:117369074"/>
<feature type="region of interest" description="Disordered" evidence="6">
    <location>
        <begin position="836"/>
        <end position="890"/>
    </location>
</feature>
<feature type="region of interest" description="Disordered" evidence="6">
    <location>
        <begin position="481"/>
        <end position="505"/>
    </location>
</feature>
<dbReference type="RefSeq" id="XP_033818903.1">
    <property type="nucleotide sequence ID" value="XM_033963012.1"/>
</dbReference>
<evidence type="ECO:0000256" key="1">
    <source>
        <dbReference type="ARBA" id="ARBA00004123"/>
    </source>
</evidence>
<feature type="region of interest" description="Disordered" evidence="6">
    <location>
        <begin position="748"/>
        <end position="786"/>
    </location>
</feature>
<keyword evidence="2" id="KW-0597">Phosphoprotein</keyword>
<dbReference type="CDD" id="cd16169">
    <property type="entry name" value="Tau138_eWH"/>
    <property type="match status" value="1"/>
</dbReference>
<dbReference type="OrthoDB" id="68020at2759"/>
<accession>A0A6P8SRS3</accession>
<keyword evidence="10" id="KW-1185">Reference proteome</keyword>
<gene>
    <name evidence="11" type="primary">GTF3C1</name>
</gene>
<feature type="compositionally biased region" description="Basic and acidic residues" evidence="6">
    <location>
        <begin position="750"/>
        <end position="764"/>
    </location>
</feature>
<feature type="region of interest" description="Disordered" evidence="6">
    <location>
        <begin position="1221"/>
        <end position="1269"/>
    </location>
</feature>
<dbReference type="PANTHER" id="PTHR15180">
    <property type="entry name" value="GENERAL TRANSCRIPTION FACTOR 3C POLYPEPTIDE 1"/>
    <property type="match status" value="1"/>
</dbReference>
<dbReference type="GeneID" id="117369074"/>
<evidence type="ECO:0000256" key="2">
    <source>
        <dbReference type="ARBA" id="ARBA00022553"/>
    </source>
</evidence>
<dbReference type="Pfam" id="PF23704">
    <property type="entry name" value="WHD_GTF3C1_N"/>
    <property type="match status" value="1"/>
</dbReference>
<dbReference type="InterPro" id="IPR035625">
    <property type="entry name" value="Tfc3-like_eWH"/>
</dbReference>
<feature type="compositionally biased region" description="Polar residues" evidence="6">
    <location>
        <begin position="1947"/>
        <end position="1956"/>
    </location>
</feature>
<feature type="compositionally biased region" description="Basic and acidic residues" evidence="6">
    <location>
        <begin position="1256"/>
        <end position="1268"/>
    </location>
</feature>
<feature type="compositionally biased region" description="Polar residues" evidence="6">
    <location>
        <begin position="2006"/>
        <end position="2016"/>
    </location>
</feature>
<name>A0A6P8SRS3_GEOSA</name>
<dbReference type="Proteomes" id="UP000515159">
    <property type="component" value="Chromosome 11"/>
</dbReference>
<dbReference type="InParanoid" id="A0A6P8SRS3"/>
<dbReference type="FunCoup" id="A0A6P8SRS3">
    <property type="interactions" value="2532"/>
</dbReference>
<feature type="compositionally biased region" description="Acidic residues" evidence="6">
    <location>
        <begin position="482"/>
        <end position="494"/>
    </location>
</feature>
<dbReference type="GO" id="GO:0005634">
    <property type="term" value="C:nucleus"/>
    <property type="evidence" value="ECO:0007669"/>
    <property type="project" value="UniProtKB-SubCell"/>
</dbReference>
<dbReference type="InterPro" id="IPR056428">
    <property type="entry name" value="WH_GTF3C1"/>
</dbReference>
<dbReference type="GO" id="GO:0006384">
    <property type="term" value="P:transcription initiation at RNA polymerase III promoter"/>
    <property type="evidence" value="ECO:0007669"/>
    <property type="project" value="InterPro"/>
</dbReference>
<feature type="compositionally biased region" description="Polar residues" evidence="6">
    <location>
        <begin position="765"/>
        <end position="775"/>
    </location>
</feature>
<feature type="compositionally biased region" description="Basic and acidic residues" evidence="6">
    <location>
        <begin position="1221"/>
        <end position="1230"/>
    </location>
</feature>
<evidence type="ECO:0000256" key="3">
    <source>
        <dbReference type="ARBA" id="ARBA00023125"/>
    </source>
</evidence>
<dbReference type="Pfam" id="PF24101">
    <property type="entry name" value="WHD_GTF3C1"/>
    <property type="match status" value="1"/>
</dbReference>
<evidence type="ECO:0000259" key="8">
    <source>
        <dbReference type="Pfam" id="PF23704"/>
    </source>
</evidence>
<comment type="subcellular location">
    <subcellularLocation>
        <location evidence="1">Nucleus</location>
    </subcellularLocation>
</comment>
<feature type="compositionally biased region" description="Basic and acidic residues" evidence="6">
    <location>
        <begin position="1961"/>
        <end position="1972"/>
    </location>
</feature>
<feature type="compositionally biased region" description="Polar residues" evidence="6">
    <location>
        <begin position="873"/>
        <end position="883"/>
    </location>
</feature>
<evidence type="ECO:0000256" key="6">
    <source>
        <dbReference type="SAM" id="MobiDB-lite"/>
    </source>
</evidence>
<evidence type="ECO:0000256" key="5">
    <source>
        <dbReference type="ARBA" id="ARBA00023242"/>
    </source>
</evidence>
<feature type="compositionally biased region" description="Basic and acidic residues" evidence="6">
    <location>
        <begin position="2020"/>
        <end position="2031"/>
    </location>
</feature>
<feature type="domain" description="General transcription factor 3C polypeptide 1 winged-helix" evidence="8">
    <location>
        <begin position="5"/>
        <end position="61"/>
    </location>
</feature>
<feature type="region of interest" description="Disordered" evidence="6">
    <location>
        <begin position="528"/>
        <end position="555"/>
    </location>
</feature>
<dbReference type="InterPro" id="IPR056467">
    <property type="entry name" value="eWH_GTF3C1"/>
</dbReference>